<dbReference type="PANTHER" id="PTHR43493">
    <property type="entry name" value="DNA GYRASE/TOPOISOMERASE SUBUNIT A"/>
    <property type="match status" value="1"/>
</dbReference>
<dbReference type="GO" id="GO:0006265">
    <property type="term" value="P:DNA topological change"/>
    <property type="evidence" value="ECO:0007669"/>
    <property type="project" value="UniProtKB-UniRule"/>
</dbReference>
<dbReference type="InterPro" id="IPR013758">
    <property type="entry name" value="Topo_IIA_A/C_ab"/>
</dbReference>
<dbReference type="NCBIfam" id="NF004043">
    <property type="entry name" value="PRK05560.1"/>
    <property type="match status" value="1"/>
</dbReference>
<dbReference type="GO" id="GO:0034335">
    <property type="term" value="F:DNA negative supercoiling activity"/>
    <property type="evidence" value="ECO:0007669"/>
    <property type="project" value="UniProtKB-ARBA"/>
</dbReference>
<dbReference type="Proteomes" id="UP000034909">
    <property type="component" value="Unassembled WGS sequence"/>
</dbReference>
<keyword evidence="6 9" id="KW-0238">DNA-binding</keyword>
<keyword evidence="5 9" id="KW-0799">Topoisomerase</keyword>
<dbReference type="CDD" id="cd00187">
    <property type="entry name" value="TOP4c"/>
    <property type="match status" value="1"/>
</dbReference>
<accession>A0A837IHJ9</accession>
<dbReference type="EMBL" id="LCLF01000002">
    <property type="protein sequence ID" value="KKU13093.1"/>
    <property type="molecule type" value="Genomic_DNA"/>
</dbReference>
<comment type="caution">
    <text evidence="13">The sequence shown here is derived from an EMBL/GenBank/DDBJ whole genome shotgun (WGS) entry which is preliminary data.</text>
</comment>
<dbReference type="FunFam" id="2.120.10.90:FF:000005">
    <property type="entry name" value="DNA topoisomerase 4 subunit A"/>
    <property type="match status" value="1"/>
</dbReference>
<dbReference type="Gene3D" id="1.10.268.10">
    <property type="entry name" value="Topoisomerase, domain 3"/>
    <property type="match status" value="1"/>
</dbReference>
<evidence type="ECO:0000256" key="11">
    <source>
        <dbReference type="SAM" id="MobiDB-lite"/>
    </source>
</evidence>
<comment type="function">
    <text evidence="9">A type II topoisomerase that negatively supercoils closed circular double-stranded (ds) DNA in an ATP-dependent manner to modulate DNA topology and maintain chromosomes in an underwound state. Negative supercoiling favors strand separation, and DNA replication, transcription, recombination and repair, all of which involve strand separation. Also able to catalyze the interconversion of other topological isomers of dsDNA rings, including catenanes and knotted rings. Type II topoisomerases break and join 2 DNA strands simultaneously in an ATP-dependent manner.</text>
</comment>
<keyword evidence="7 9" id="KW-0413">Isomerase</keyword>
<dbReference type="InterPro" id="IPR006691">
    <property type="entry name" value="GyrA/parC_rep"/>
</dbReference>
<protein>
    <recommendedName>
        <fullName evidence="9">DNA gyrase subunit A</fullName>
        <ecNumber evidence="9">5.6.2.2</ecNumber>
    </recommendedName>
</protein>
<dbReference type="Gene3D" id="3.30.1360.40">
    <property type="match status" value="1"/>
</dbReference>
<comment type="similarity">
    <text evidence="2 9">Belongs to the type II topoisomerase GyrA/ParC subunit family.</text>
</comment>
<evidence type="ECO:0000256" key="8">
    <source>
        <dbReference type="ARBA" id="ARBA00063644"/>
    </source>
</evidence>
<evidence type="ECO:0000256" key="4">
    <source>
        <dbReference type="ARBA" id="ARBA00022840"/>
    </source>
</evidence>
<dbReference type="FunFam" id="3.90.199.10:FF:000001">
    <property type="entry name" value="DNA gyrase subunit A"/>
    <property type="match status" value="1"/>
</dbReference>
<sequence length="843" mass="92972">MAQKDSEKNPHSPAGGGGGGAIGTVLPREIVSEMRESYLDYAMSVIVARALPDVRDGLKPVHRRILFAMNEMGLTHSAKTKKSANVVGEVLGKYHPHGDTAVYDSLVRMAQDFSLRYPLIEGQGNFGSIDGDSAAAMRYTEARMSTIASEMLKDIEKETVDFAPNYDNTRMEPVVLPSAIPHLLLNGGVGIAVGMATNIPPHNLTEVVDATLHLIAHPRATVEDLAEFVKGPDFPTGGIIFNKKEILQAYATGRGGVVNRGEAEILERKNGEWQIIITSIPYMVNKSELIVKMADLVHDKKLEGIRDIRDESDKEGLRIAIDLKRDSYPQKVLNNLYKHTDLERAFHFNMIALVDGGRQPQTLSLKSILEEFIKHRRVIVERRGRFDLARAQEREHILLGLKKALDHIDAIIKTIKNSDDKEEAHKNLVKKFDLSDKQATAILEMRLQALAGLERQKIEDELKEKQKLIKELKVLLADSKKIDEVVKNELQDVKKKYGDERKTKVISGAAKIISAEDLVPEEETILILTQGGYVKRIKPDEYKVQRRGGKGVIGVTTKEEDVAYDFISGNTHDDLLFFTNLGKVYQTKMYEIPEGTRQSKGKAVANFLSLAADEKVTSALPVPKVKKGQASYVVLCTQKGIIKKVDAKDFDDVRHSGIRAINLQKGDTLRFARVVMSGEEIVLSSKLGQAIRFKEKDIRATGRTAQGIRGMRLKKSAKGGGDEIVGMDILPVSPSQGGPQGAKKLEILSVSQLGYGKKTLISQYRLQRRGGSGVKTCKVTPKTGNLVSVQVAKDEQQEIIAISKKGQVIRAPLSQIPSLSRATQGVRIMKLNSGDSVASVTLL</sequence>
<comment type="catalytic activity">
    <reaction evidence="1 9 10">
        <text>ATP-dependent breakage, passage and rejoining of double-stranded DNA.</text>
        <dbReference type="EC" id="5.6.2.2"/>
    </reaction>
</comment>
<dbReference type="Gene3D" id="3.90.199.10">
    <property type="entry name" value="Topoisomerase II, domain 5"/>
    <property type="match status" value="1"/>
</dbReference>
<evidence type="ECO:0000256" key="3">
    <source>
        <dbReference type="ARBA" id="ARBA00022741"/>
    </source>
</evidence>
<dbReference type="GO" id="GO:0003677">
    <property type="term" value="F:DNA binding"/>
    <property type="evidence" value="ECO:0007669"/>
    <property type="project" value="UniProtKB-UniRule"/>
</dbReference>
<dbReference type="PANTHER" id="PTHR43493:SF5">
    <property type="entry name" value="DNA GYRASE SUBUNIT A, CHLOROPLASTIC_MITOCHONDRIAL"/>
    <property type="match status" value="1"/>
</dbReference>
<evidence type="ECO:0000259" key="12">
    <source>
        <dbReference type="PROSITE" id="PS52040"/>
    </source>
</evidence>
<name>A0A837IHJ9_9BACT</name>
<comment type="subcellular location">
    <subcellularLocation>
        <location evidence="9">Cytoplasm</location>
    </subcellularLocation>
</comment>
<comment type="subunit">
    <text evidence="8">Heterotetramer composed of ParC and ParE.</text>
</comment>
<dbReference type="PROSITE" id="PS52040">
    <property type="entry name" value="TOPO_IIA"/>
    <property type="match status" value="1"/>
</dbReference>
<comment type="miscellaneous">
    <text evidence="9">Few gyrases are as efficient as E.coli at forming negative supercoils. Not all organisms have 2 type II topoisomerases; in organisms with a single type II topoisomerase this enzyme also has to decatenate newly replicated chromosomes.</text>
</comment>
<dbReference type="SUPFAM" id="SSF101904">
    <property type="entry name" value="GyrA/ParC C-terminal domain-like"/>
    <property type="match status" value="1"/>
</dbReference>
<dbReference type="InterPro" id="IPR035516">
    <property type="entry name" value="Gyrase/topoIV_suA_C"/>
</dbReference>
<dbReference type="GO" id="GO:0009330">
    <property type="term" value="C:DNA topoisomerase type II (double strand cut, ATP-hydrolyzing) complex"/>
    <property type="evidence" value="ECO:0007669"/>
    <property type="project" value="TreeGrafter"/>
</dbReference>
<dbReference type="SMART" id="SM00434">
    <property type="entry name" value="TOP4c"/>
    <property type="match status" value="1"/>
</dbReference>
<dbReference type="GO" id="GO:0005694">
    <property type="term" value="C:chromosome"/>
    <property type="evidence" value="ECO:0007669"/>
    <property type="project" value="InterPro"/>
</dbReference>
<dbReference type="GO" id="GO:0005737">
    <property type="term" value="C:cytoplasm"/>
    <property type="evidence" value="ECO:0007669"/>
    <property type="project" value="UniProtKB-SubCell"/>
</dbReference>
<organism evidence="13 14">
    <name type="scientific">Candidatus Azambacteria bacterium GW2011_GWC2_45_7b</name>
    <dbReference type="NCBI Taxonomy" id="1618621"/>
    <lineage>
        <taxon>Bacteria</taxon>
        <taxon>Candidatus Azamiibacteriota</taxon>
    </lineage>
</organism>
<dbReference type="Pfam" id="PF03989">
    <property type="entry name" value="DNA_gyraseA_C"/>
    <property type="match status" value="6"/>
</dbReference>
<comment type="subunit">
    <text evidence="9">Heterotetramer, composed of two GyrA and two GyrB chains. In the heterotetramer, GyrA contains the active site tyrosine that forms a transient covalent intermediate with DNA, while GyrB binds cofactors and catalyzes ATP hydrolysis.</text>
</comment>
<dbReference type="EC" id="5.6.2.2" evidence="9"/>
<keyword evidence="3 9" id="KW-0547">Nucleotide-binding</keyword>
<dbReference type="FunFam" id="1.10.268.10:FF:000001">
    <property type="entry name" value="DNA gyrase subunit A"/>
    <property type="match status" value="1"/>
</dbReference>
<keyword evidence="9" id="KW-0963">Cytoplasm</keyword>
<gene>
    <name evidence="9" type="primary">gyrA</name>
    <name evidence="13" type="ORF">UX18_C0002G0014</name>
</gene>
<dbReference type="AlphaFoldDB" id="A0A837IHJ9"/>
<dbReference type="FunFam" id="3.30.1360.40:FF:000002">
    <property type="entry name" value="DNA gyrase subunit A"/>
    <property type="match status" value="1"/>
</dbReference>
<dbReference type="Gene3D" id="2.120.10.90">
    <property type="entry name" value="DNA gyrase/topoisomerase IV, subunit A, C-terminal"/>
    <property type="match status" value="1"/>
</dbReference>
<reference evidence="13 14" key="1">
    <citation type="journal article" date="2015" name="Nature">
        <title>rRNA introns, odd ribosomes, and small enigmatic genomes across a large radiation of phyla.</title>
        <authorList>
            <person name="Brown C.T."/>
            <person name="Hug L.A."/>
            <person name="Thomas B.C."/>
            <person name="Sharon I."/>
            <person name="Castelle C.J."/>
            <person name="Singh A."/>
            <person name="Wilkins M.J."/>
            <person name="Williams K.H."/>
            <person name="Banfield J.F."/>
        </authorList>
    </citation>
    <scope>NUCLEOTIDE SEQUENCE [LARGE SCALE GENOMIC DNA]</scope>
</reference>
<dbReference type="InterPro" id="IPR013760">
    <property type="entry name" value="Topo_IIA-like_dom_sf"/>
</dbReference>
<feature type="domain" description="Topo IIA-type catalytic" evidence="12">
    <location>
        <begin position="51"/>
        <end position="518"/>
    </location>
</feature>
<dbReference type="GO" id="GO:0005524">
    <property type="term" value="F:ATP binding"/>
    <property type="evidence" value="ECO:0007669"/>
    <property type="project" value="UniProtKB-UniRule"/>
</dbReference>
<evidence type="ECO:0000313" key="13">
    <source>
        <dbReference type="EMBL" id="KKU13093.1"/>
    </source>
</evidence>
<feature type="compositionally biased region" description="Basic and acidic residues" evidence="11">
    <location>
        <begin position="1"/>
        <end position="10"/>
    </location>
</feature>
<dbReference type="HAMAP" id="MF_01897">
    <property type="entry name" value="GyrA"/>
    <property type="match status" value="1"/>
</dbReference>
<evidence type="ECO:0000256" key="10">
    <source>
        <dbReference type="PROSITE-ProRule" id="PRU01384"/>
    </source>
</evidence>
<evidence type="ECO:0000256" key="1">
    <source>
        <dbReference type="ARBA" id="ARBA00000185"/>
    </source>
</evidence>
<dbReference type="InterPro" id="IPR050220">
    <property type="entry name" value="Type_II_DNA_Topoisomerases"/>
</dbReference>
<dbReference type="InterPro" id="IPR013757">
    <property type="entry name" value="Topo_IIA_A_a_sf"/>
</dbReference>
<evidence type="ECO:0000256" key="2">
    <source>
        <dbReference type="ARBA" id="ARBA00008263"/>
    </source>
</evidence>
<dbReference type="InterPro" id="IPR002205">
    <property type="entry name" value="Topo_IIA_dom_A"/>
</dbReference>
<dbReference type="InterPro" id="IPR005743">
    <property type="entry name" value="GyrA"/>
</dbReference>
<dbReference type="SUPFAM" id="SSF56719">
    <property type="entry name" value="Type II DNA topoisomerase"/>
    <property type="match status" value="1"/>
</dbReference>
<dbReference type="Pfam" id="PF00521">
    <property type="entry name" value="DNA_topoisoIV"/>
    <property type="match status" value="1"/>
</dbReference>
<feature type="short sequence motif" description="GyrA-box" evidence="9">
    <location>
        <begin position="545"/>
        <end position="551"/>
    </location>
</feature>
<feature type="active site" description="O-(5'-phospho-DNA)-tyrosine intermediate" evidence="9 10">
    <location>
        <position position="139"/>
    </location>
</feature>
<dbReference type="NCBIfam" id="NF004044">
    <property type="entry name" value="PRK05561.1"/>
    <property type="match status" value="1"/>
</dbReference>
<evidence type="ECO:0000256" key="7">
    <source>
        <dbReference type="ARBA" id="ARBA00023235"/>
    </source>
</evidence>
<evidence type="ECO:0000256" key="5">
    <source>
        <dbReference type="ARBA" id="ARBA00023029"/>
    </source>
</evidence>
<keyword evidence="4 9" id="KW-0067">ATP-binding</keyword>
<proteinExistence type="inferred from homology"/>
<dbReference type="NCBIfam" id="TIGR01063">
    <property type="entry name" value="gyrA"/>
    <property type="match status" value="1"/>
</dbReference>
<feature type="region of interest" description="Disordered" evidence="11">
    <location>
        <begin position="1"/>
        <end position="21"/>
    </location>
</feature>
<evidence type="ECO:0000256" key="9">
    <source>
        <dbReference type="HAMAP-Rule" id="MF_01897"/>
    </source>
</evidence>
<dbReference type="GO" id="GO:0006261">
    <property type="term" value="P:DNA-templated DNA replication"/>
    <property type="evidence" value="ECO:0007669"/>
    <property type="project" value="UniProtKB-UniRule"/>
</dbReference>
<evidence type="ECO:0000256" key="6">
    <source>
        <dbReference type="ARBA" id="ARBA00023125"/>
    </source>
</evidence>
<evidence type="ECO:0000313" key="14">
    <source>
        <dbReference type="Proteomes" id="UP000034909"/>
    </source>
</evidence>